<keyword evidence="1" id="KW-0106">Calcium</keyword>
<proteinExistence type="predicted"/>
<dbReference type="EMBL" id="KQ965763">
    <property type="protein sequence ID" value="KXS15330.1"/>
    <property type="molecule type" value="Genomic_DNA"/>
</dbReference>
<feature type="region of interest" description="Disordered" evidence="2">
    <location>
        <begin position="110"/>
        <end position="139"/>
    </location>
</feature>
<dbReference type="Proteomes" id="UP000070544">
    <property type="component" value="Unassembled WGS sequence"/>
</dbReference>
<reference evidence="4 5" key="1">
    <citation type="journal article" date="2015" name="Genome Biol. Evol.">
        <title>Phylogenomic analyses indicate that early fungi evolved digesting cell walls of algal ancestors of land plants.</title>
        <authorList>
            <person name="Chang Y."/>
            <person name="Wang S."/>
            <person name="Sekimoto S."/>
            <person name="Aerts A.L."/>
            <person name="Choi C."/>
            <person name="Clum A."/>
            <person name="LaButti K.M."/>
            <person name="Lindquist E.A."/>
            <person name="Yee Ngan C."/>
            <person name="Ohm R.A."/>
            <person name="Salamov A.A."/>
            <person name="Grigoriev I.V."/>
            <person name="Spatafora J.W."/>
            <person name="Berbee M.L."/>
        </authorList>
    </citation>
    <scope>NUCLEOTIDE SEQUENCE [LARGE SCALE GENOMIC DNA]</scope>
    <source>
        <strain evidence="4 5">JEL478</strain>
    </source>
</reference>
<evidence type="ECO:0000259" key="3">
    <source>
        <dbReference type="PROSITE" id="PS50222"/>
    </source>
</evidence>
<accession>A0A139AF02</accession>
<feature type="domain" description="EF-hand" evidence="3">
    <location>
        <begin position="31"/>
        <end position="66"/>
    </location>
</feature>
<feature type="compositionally biased region" description="Gly residues" evidence="2">
    <location>
        <begin position="113"/>
        <end position="126"/>
    </location>
</feature>
<keyword evidence="5" id="KW-1185">Reference proteome</keyword>
<protein>
    <recommendedName>
        <fullName evidence="3">EF-hand domain-containing protein</fullName>
    </recommendedName>
</protein>
<dbReference type="Gene3D" id="1.10.238.10">
    <property type="entry name" value="EF-hand"/>
    <property type="match status" value="2"/>
</dbReference>
<feature type="compositionally biased region" description="Low complexity" evidence="2">
    <location>
        <begin position="130"/>
        <end position="139"/>
    </location>
</feature>
<name>A0A139AF02_GONPJ</name>
<sequence length="139" mass="14831">MRTNLFVLGASAMVVDIEAVLYSLELILKKGINERLKFLFDLHDCDSDGHLNFSELHELLDTMHGLFTSPGDETLRRMRDAATCRAKPNKRDAEEEELSRAVGVFLSTALKGSTGGSGTAGTGGGEIDGDAAGSRTGSV</sequence>
<evidence type="ECO:0000256" key="1">
    <source>
        <dbReference type="ARBA" id="ARBA00022837"/>
    </source>
</evidence>
<dbReference type="AlphaFoldDB" id="A0A139AF02"/>
<gene>
    <name evidence="4" type="ORF">M427DRAFT_327802</name>
</gene>
<dbReference type="PROSITE" id="PS50222">
    <property type="entry name" value="EF_HAND_2"/>
    <property type="match status" value="1"/>
</dbReference>
<evidence type="ECO:0000313" key="5">
    <source>
        <dbReference type="Proteomes" id="UP000070544"/>
    </source>
</evidence>
<dbReference type="PROSITE" id="PS00018">
    <property type="entry name" value="EF_HAND_1"/>
    <property type="match status" value="1"/>
</dbReference>
<dbReference type="SUPFAM" id="SSF47473">
    <property type="entry name" value="EF-hand"/>
    <property type="match status" value="1"/>
</dbReference>
<dbReference type="OrthoDB" id="191686at2759"/>
<dbReference type="InterPro" id="IPR002048">
    <property type="entry name" value="EF_hand_dom"/>
</dbReference>
<dbReference type="GO" id="GO:0005509">
    <property type="term" value="F:calcium ion binding"/>
    <property type="evidence" value="ECO:0007669"/>
    <property type="project" value="InterPro"/>
</dbReference>
<organism evidence="4 5">
    <name type="scientific">Gonapodya prolifera (strain JEL478)</name>
    <name type="common">Monoblepharis prolifera</name>
    <dbReference type="NCBI Taxonomy" id="1344416"/>
    <lineage>
        <taxon>Eukaryota</taxon>
        <taxon>Fungi</taxon>
        <taxon>Fungi incertae sedis</taxon>
        <taxon>Chytridiomycota</taxon>
        <taxon>Chytridiomycota incertae sedis</taxon>
        <taxon>Monoblepharidomycetes</taxon>
        <taxon>Monoblepharidales</taxon>
        <taxon>Gonapodyaceae</taxon>
        <taxon>Gonapodya</taxon>
    </lineage>
</organism>
<evidence type="ECO:0000256" key="2">
    <source>
        <dbReference type="SAM" id="MobiDB-lite"/>
    </source>
</evidence>
<dbReference type="InterPro" id="IPR011992">
    <property type="entry name" value="EF-hand-dom_pair"/>
</dbReference>
<evidence type="ECO:0000313" key="4">
    <source>
        <dbReference type="EMBL" id="KXS15330.1"/>
    </source>
</evidence>
<dbReference type="InterPro" id="IPR018247">
    <property type="entry name" value="EF_Hand_1_Ca_BS"/>
</dbReference>